<dbReference type="Proteomes" id="UP001396334">
    <property type="component" value="Unassembled WGS sequence"/>
</dbReference>
<accession>A0ABR2U8W6</accession>
<dbReference type="EMBL" id="JBBPBN010000001">
    <property type="protein sequence ID" value="KAK9045877.1"/>
    <property type="molecule type" value="Genomic_DNA"/>
</dbReference>
<keyword evidence="2" id="KW-1185">Reference proteome</keyword>
<organism evidence="1 2">
    <name type="scientific">Hibiscus sabdariffa</name>
    <name type="common">roselle</name>
    <dbReference type="NCBI Taxonomy" id="183260"/>
    <lineage>
        <taxon>Eukaryota</taxon>
        <taxon>Viridiplantae</taxon>
        <taxon>Streptophyta</taxon>
        <taxon>Embryophyta</taxon>
        <taxon>Tracheophyta</taxon>
        <taxon>Spermatophyta</taxon>
        <taxon>Magnoliopsida</taxon>
        <taxon>eudicotyledons</taxon>
        <taxon>Gunneridae</taxon>
        <taxon>Pentapetalae</taxon>
        <taxon>rosids</taxon>
        <taxon>malvids</taxon>
        <taxon>Malvales</taxon>
        <taxon>Malvaceae</taxon>
        <taxon>Malvoideae</taxon>
        <taxon>Hibiscus</taxon>
    </lineage>
</organism>
<proteinExistence type="predicted"/>
<comment type="caution">
    <text evidence="1">The sequence shown here is derived from an EMBL/GenBank/DDBJ whole genome shotgun (WGS) entry which is preliminary data.</text>
</comment>
<reference evidence="1 2" key="1">
    <citation type="journal article" date="2024" name="G3 (Bethesda)">
        <title>Genome assembly of Hibiscus sabdariffa L. provides insights into metabolisms of medicinal natural products.</title>
        <authorList>
            <person name="Kim T."/>
        </authorList>
    </citation>
    <scope>NUCLEOTIDE SEQUENCE [LARGE SCALE GENOMIC DNA]</scope>
    <source>
        <strain evidence="1">TK-2024</strain>
        <tissue evidence="1">Old leaves</tissue>
    </source>
</reference>
<evidence type="ECO:0000313" key="1">
    <source>
        <dbReference type="EMBL" id="KAK9045877.1"/>
    </source>
</evidence>
<protein>
    <submittedName>
        <fullName evidence="1">Uncharacterized protein</fullName>
    </submittedName>
</protein>
<sequence>MDSLCCSGTYGIEETTRCIMEPSQKHSNCGNNVAITIRVLNGSCNSKQAYDNTTDPDLEETNRLTKRLEGSQNAGMAEAATVHEGIKLEIDMGWTHANVEGDAMDIIIKLANHILDLSTIGVKLERDR</sequence>
<gene>
    <name evidence="1" type="ORF">V6N11_051780</name>
</gene>
<name>A0ABR2U8W6_9ROSI</name>
<evidence type="ECO:0000313" key="2">
    <source>
        <dbReference type="Proteomes" id="UP001396334"/>
    </source>
</evidence>